<dbReference type="Gene3D" id="3.30.230.10">
    <property type="match status" value="1"/>
</dbReference>
<sequence>MDLPVLLITNGVLLPEARLKVPIRTKTNLAMLDRFVLNKVGSAKTLILVAYRIEEEKKTFETGTIALIEQVVCWSYNSHVQYTLHLLGVSRARIESFALPIASVKQLYTVPGDLNDEIKVEFLRNLKDFLTYLTFESIESAITLKKLLEEKNFDALADFSVAQLREVSFSTMLDYLATLDTSRRVLLANEWIKECIKSQSDPNEQLKRDHHKELVKLGTLIPANDLAKLRDKAQNVVRKYGSRVKSGNSVEALEGKLRDAQLPDGIRDRVWEEYDRLKGMNNQQSEYNVLLNYLDLVAALPWGKSTPDHIDISKARQVLDVTHDGMDKVKKRVLEFLAVRKLTDHATGPILCFSGPPGIGKTSIAKAIAKSLGRKFERMSLGGIRDESDIRGHRRTYVAAMSGRIIQALKHAGTNNPVILLDEVDKLYAGVSGSPSAALLEVLDPEQNNSFVDHYLNLPFDLSNVIFIATANDLSQVEAPLLDRMEVIEMSGYSHREKLHIAQNHLLPRQLDKNGICPDHLIVNPDAILHMIESYTMEAGVRQLERQLGAVCRHGALKLAEALNTDIAADVIPELHLPIVIDRTAVEHILGIAKFERLNLVKKLGRFKPGMVFGLSVSVLGGKVMPIEATTNPGKGKVQTTGKLGDVLKESIEVAKTWIRANSGRLSCSSLTDIDAHVHIPEGAVKKDGPSAGCAIVSALYSLAANRCVRSDTAVTGEISLTGHVLPVGGIKEKVLGAHRAGIRRVILPESNRADASELDDTIKAEMQIIFVETIDELLNVIMEKESGIKVLSKL</sequence>
<feature type="domain" description="Lon proteolytic" evidence="14">
    <location>
        <begin position="606"/>
        <end position="785"/>
    </location>
</feature>
<dbReference type="FunFam" id="1.10.8.60:FF:000091">
    <property type="entry name" value="Lon protease homolog 2, peroxisomal"/>
    <property type="match status" value="1"/>
</dbReference>
<dbReference type="Gene3D" id="3.40.50.300">
    <property type="entry name" value="P-loop containing nucleotide triphosphate hydrolases"/>
    <property type="match status" value="1"/>
</dbReference>
<dbReference type="InterPro" id="IPR004815">
    <property type="entry name" value="Lon_bac/euk-typ"/>
</dbReference>
<dbReference type="InterPro" id="IPR008269">
    <property type="entry name" value="Lon_proteolytic"/>
</dbReference>
<dbReference type="SUPFAM" id="SSF54211">
    <property type="entry name" value="Ribosomal protein S5 domain 2-like"/>
    <property type="match status" value="1"/>
</dbReference>
<keyword evidence="4 8" id="KW-0720">Serine protease</keyword>
<dbReference type="GO" id="GO:0006508">
    <property type="term" value="P:proteolysis"/>
    <property type="evidence" value="ECO:0007669"/>
    <property type="project" value="UniProtKB-KW"/>
</dbReference>
<name>A0A2A2K479_9BILA</name>
<dbReference type="GO" id="GO:0030163">
    <property type="term" value="P:protein catabolic process"/>
    <property type="evidence" value="ECO:0007669"/>
    <property type="project" value="InterPro"/>
</dbReference>
<dbReference type="SUPFAM" id="SSF88697">
    <property type="entry name" value="PUA domain-like"/>
    <property type="match status" value="1"/>
</dbReference>
<dbReference type="PANTHER" id="PTHR10046">
    <property type="entry name" value="ATP DEPENDENT LON PROTEASE FAMILY MEMBER"/>
    <property type="match status" value="1"/>
</dbReference>
<feature type="binding site" evidence="10">
    <location>
        <begin position="355"/>
        <end position="362"/>
    </location>
    <ligand>
        <name>ATP</name>
        <dbReference type="ChEBI" id="CHEBI:30616"/>
    </ligand>
</feature>
<feature type="domain" description="Lon N-terminal" evidence="15">
    <location>
        <begin position="3"/>
        <end position="196"/>
    </location>
</feature>
<keyword evidence="1 8" id="KW-0645">Protease</keyword>
<dbReference type="PROSITE" id="PS51786">
    <property type="entry name" value="LON_PROTEOLYTIC"/>
    <property type="match status" value="1"/>
</dbReference>
<evidence type="ECO:0000256" key="10">
    <source>
        <dbReference type="PIRSR" id="PIRSR001174-2"/>
    </source>
</evidence>
<evidence type="ECO:0000256" key="13">
    <source>
        <dbReference type="RuleBase" id="RU000592"/>
    </source>
</evidence>
<dbReference type="FunFam" id="3.40.50.300:FF:000021">
    <property type="entry name" value="Lon protease homolog"/>
    <property type="match status" value="1"/>
</dbReference>
<dbReference type="Pfam" id="PF22667">
    <property type="entry name" value="Lon_lid"/>
    <property type="match status" value="1"/>
</dbReference>
<dbReference type="AlphaFoldDB" id="A0A2A2K479"/>
<evidence type="ECO:0000256" key="1">
    <source>
        <dbReference type="ARBA" id="ARBA00022670"/>
    </source>
</evidence>
<feature type="active site" evidence="9 11">
    <location>
        <position position="691"/>
    </location>
</feature>
<dbReference type="OrthoDB" id="2411602at2759"/>
<comment type="similarity">
    <text evidence="8 11 12">Belongs to the peptidase S16 family.</text>
</comment>
<dbReference type="PROSITE" id="PS51787">
    <property type="entry name" value="LON_N"/>
    <property type="match status" value="1"/>
</dbReference>
<evidence type="ECO:0000256" key="2">
    <source>
        <dbReference type="ARBA" id="ARBA00022741"/>
    </source>
</evidence>
<keyword evidence="5 8" id="KW-0067">ATP-binding</keyword>
<evidence type="ECO:0000259" key="14">
    <source>
        <dbReference type="PROSITE" id="PS51786"/>
    </source>
</evidence>
<dbReference type="Gene3D" id="1.20.5.5270">
    <property type="match status" value="1"/>
</dbReference>
<dbReference type="EMBL" id="LIAE01009683">
    <property type="protein sequence ID" value="PAV68796.1"/>
    <property type="molecule type" value="Genomic_DNA"/>
</dbReference>
<dbReference type="InterPro" id="IPR008268">
    <property type="entry name" value="Peptidase_S16_AS"/>
</dbReference>
<protein>
    <recommendedName>
        <fullName evidence="8 13">Lon protease homolog</fullName>
        <ecNumber evidence="8 13">3.4.21.-</ecNumber>
    </recommendedName>
</protein>
<dbReference type="EC" id="3.4.21.-" evidence="8 13"/>
<evidence type="ECO:0000256" key="4">
    <source>
        <dbReference type="ARBA" id="ARBA00022825"/>
    </source>
</evidence>
<dbReference type="NCBIfam" id="TIGR00763">
    <property type="entry name" value="lon"/>
    <property type="match status" value="1"/>
</dbReference>
<dbReference type="InterPro" id="IPR046336">
    <property type="entry name" value="Lon_prtase_N_sf"/>
</dbReference>
<dbReference type="InterPro" id="IPR027417">
    <property type="entry name" value="P-loop_NTPase"/>
</dbReference>
<dbReference type="InterPro" id="IPR014721">
    <property type="entry name" value="Ribsml_uS5_D2-typ_fold_subgr"/>
</dbReference>
<proteinExistence type="inferred from homology"/>
<dbReference type="SUPFAM" id="SSF52540">
    <property type="entry name" value="P-loop containing nucleoside triphosphate hydrolases"/>
    <property type="match status" value="1"/>
</dbReference>
<dbReference type="InterPro" id="IPR003593">
    <property type="entry name" value="AAA+_ATPase"/>
</dbReference>
<gene>
    <name evidence="16" type="ORF">WR25_20975</name>
</gene>
<dbReference type="SMART" id="SM00382">
    <property type="entry name" value="AAA"/>
    <property type="match status" value="1"/>
</dbReference>
<keyword evidence="2 8" id="KW-0547">Nucleotide-binding</keyword>
<dbReference type="Gene3D" id="1.10.8.60">
    <property type="match status" value="1"/>
</dbReference>
<evidence type="ECO:0000256" key="5">
    <source>
        <dbReference type="ARBA" id="ARBA00022840"/>
    </source>
</evidence>
<keyword evidence="3 8" id="KW-0378">Hydrolase</keyword>
<dbReference type="InterPro" id="IPR027065">
    <property type="entry name" value="Lon_Prtase"/>
</dbReference>
<evidence type="ECO:0000256" key="6">
    <source>
        <dbReference type="ARBA" id="ARBA00023140"/>
    </source>
</evidence>
<dbReference type="InterPro" id="IPR054594">
    <property type="entry name" value="Lon_lid"/>
</dbReference>
<evidence type="ECO:0000256" key="11">
    <source>
        <dbReference type="PROSITE-ProRule" id="PRU01122"/>
    </source>
</evidence>
<comment type="caution">
    <text evidence="16">The sequence shown here is derived from an EMBL/GenBank/DDBJ whole genome shotgun (WGS) entry which is preliminary data.</text>
</comment>
<dbReference type="PROSITE" id="PS01046">
    <property type="entry name" value="LON_SER"/>
    <property type="match status" value="1"/>
</dbReference>
<dbReference type="GO" id="GO:0016887">
    <property type="term" value="F:ATP hydrolysis activity"/>
    <property type="evidence" value="ECO:0007669"/>
    <property type="project" value="InterPro"/>
</dbReference>
<evidence type="ECO:0000256" key="7">
    <source>
        <dbReference type="ARBA" id="ARBA00050665"/>
    </source>
</evidence>
<dbReference type="GO" id="GO:0005524">
    <property type="term" value="F:ATP binding"/>
    <property type="evidence" value="ECO:0007669"/>
    <property type="project" value="UniProtKB-KW"/>
</dbReference>
<dbReference type="InterPro" id="IPR015947">
    <property type="entry name" value="PUA-like_sf"/>
</dbReference>
<dbReference type="InterPro" id="IPR003959">
    <property type="entry name" value="ATPase_AAA_core"/>
</dbReference>
<keyword evidence="6" id="KW-0576">Peroxisome</keyword>
<accession>A0A2A2K479</accession>
<evidence type="ECO:0000256" key="12">
    <source>
        <dbReference type="RuleBase" id="RU000591"/>
    </source>
</evidence>
<dbReference type="SMART" id="SM00464">
    <property type="entry name" value="LON"/>
    <property type="match status" value="1"/>
</dbReference>
<dbReference type="Pfam" id="PF02190">
    <property type="entry name" value="LON_substr_bdg"/>
    <property type="match status" value="1"/>
</dbReference>
<reference evidence="16 17" key="1">
    <citation type="journal article" date="2017" name="Curr. Biol.">
        <title>Genome architecture and evolution of a unichromosomal asexual nematode.</title>
        <authorList>
            <person name="Fradin H."/>
            <person name="Zegar C."/>
            <person name="Gutwein M."/>
            <person name="Lucas J."/>
            <person name="Kovtun M."/>
            <person name="Corcoran D."/>
            <person name="Baugh L.R."/>
            <person name="Kiontke K."/>
            <person name="Gunsalus K."/>
            <person name="Fitch D.H."/>
            <person name="Piano F."/>
        </authorList>
    </citation>
    <scope>NUCLEOTIDE SEQUENCE [LARGE SCALE GENOMIC DNA]</scope>
    <source>
        <strain evidence="16">PF1309</strain>
    </source>
</reference>
<keyword evidence="17" id="KW-1185">Reference proteome</keyword>
<dbReference type="GO" id="GO:0004176">
    <property type="term" value="F:ATP-dependent peptidase activity"/>
    <property type="evidence" value="ECO:0007669"/>
    <property type="project" value="UniProtKB-UniRule"/>
</dbReference>
<organism evidence="16 17">
    <name type="scientific">Diploscapter pachys</name>
    <dbReference type="NCBI Taxonomy" id="2018661"/>
    <lineage>
        <taxon>Eukaryota</taxon>
        <taxon>Metazoa</taxon>
        <taxon>Ecdysozoa</taxon>
        <taxon>Nematoda</taxon>
        <taxon>Chromadorea</taxon>
        <taxon>Rhabditida</taxon>
        <taxon>Rhabditina</taxon>
        <taxon>Rhabditomorpha</taxon>
        <taxon>Rhabditoidea</taxon>
        <taxon>Rhabditidae</taxon>
        <taxon>Diploscapter</taxon>
    </lineage>
</organism>
<evidence type="ECO:0000256" key="8">
    <source>
        <dbReference type="PIRNR" id="PIRNR001174"/>
    </source>
</evidence>
<dbReference type="PRINTS" id="PR00830">
    <property type="entry name" value="ENDOLAPTASE"/>
</dbReference>
<feature type="active site" evidence="9 11">
    <location>
        <position position="734"/>
    </location>
</feature>
<dbReference type="STRING" id="2018661.A0A2A2K479"/>
<dbReference type="Pfam" id="PF05362">
    <property type="entry name" value="Lon_C"/>
    <property type="match status" value="1"/>
</dbReference>
<dbReference type="PIRSF" id="PIRSF001174">
    <property type="entry name" value="Lon_proteas"/>
    <property type="match status" value="1"/>
</dbReference>
<dbReference type="Gene3D" id="2.30.130.40">
    <property type="entry name" value="LON domain-like"/>
    <property type="match status" value="1"/>
</dbReference>
<evidence type="ECO:0000313" key="16">
    <source>
        <dbReference type="EMBL" id="PAV68796.1"/>
    </source>
</evidence>
<dbReference type="Pfam" id="PF00004">
    <property type="entry name" value="AAA"/>
    <property type="match status" value="1"/>
</dbReference>
<dbReference type="GO" id="GO:0004252">
    <property type="term" value="F:serine-type endopeptidase activity"/>
    <property type="evidence" value="ECO:0007669"/>
    <property type="project" value="UniProtKB-UniRule"/>
</dbReference>
<dbReference type="Proteomes" id="UP000218231">
    <property type="component" value="Unassembled WGS sequence"/>
</dbReference>
<dbReference type="InterPro" id="IPR020568">
    <property type="entry name" value="Ribosomal_Su5_D2-typ_SF"/>
</dbReference>
<evidence type="ECO:0000256" key="3">
    <source>
        <dbReference type="ARBA" id="ARBA00022801"/>
    </source>
</evidence>
<evidence type="ECO:0000259" key="15">
    <source>
        <dbReference type="PROSITE" id="PS51787"/>
    </source>
</evidence>
<dbReference type="CDD" id="cd19500">
    <property type="entry name" value="RecA-like_Lon"/>
    <property type="match status" value="1"/>
</dbReference>
<comment type="catalytic activity">
    <reaction evidence="7">
        <text>Hydrolysis of proteins in presence of ATP.</text>
        <dbReference type="EC" id="3.4.21.53"/>
    </reaction>
</comment>
<evidence type="ECO:0000313" key="17">
    <source>
        <dbReference type="Proteomes" id="UP000218231"/>
    </source>
</evidence>
<evidence type="ECO:0000256" key="9">
    <source>
        <dbReference type="PIRSR" id="PIRSR001174-1"/>
    </source>
</evidence>
<dbReference type="InterPro" id="IPR003111">
    <property type="entry name" value="Lon_prtase_N"/>
</dbReference>